<name>A0ABV0ZAJ2_9TELE</name>
<evidence type="ECO:0000313" key="1">
    <source>
        <dbReference type="EMBL" id="MEQ2303248.1"/>
    </source>
</evidence>
<dbReference type="EMBL" id="JAHRIP010057443">
    <property type="protein sequence ID" value="MEQ2303248.1"/>
    <property type="molecule type" value="Genomic_DNA"/>
</dbReference>
<organism evidence="1 2">
    <name type="scientific">Ameca splendens</name>
    <dbReference type="NCBI Taxonomy" id="208324"/>
    <lineage>
        <taxon>Eukaryota</taxon>
        <taxon>Metazoa</taxon>
        <taxon>Chordata</taxon>
        <taxon>Craniata</taxon>
        <taxon>Vertebrata</taxon>
        <taxon>Euteleostomi</taxon>
        <taxon>Actinopterygii</taxon>
        <taxon>Neopterygii</taxon>
        <taxon>Teleostei</taxon>
        <taxon>Neoteleostei</taxon>
        <taxon>Acanthomorphata</taxon>
        <taxon>Ovalentaria</taxon>
        <taxon>Atherinomorphae</taxon>
        <taxon>Cyprinodontiformes</taxon>
        <taxon>Goodeidae</taxon>
        <taxon>Ameca</taxon>
    </lineage>
</organism>
<gene>
    <name evidence="1" type="ORF">AMECASPLE_014786</name>
</gene>
<evidence type="ECO:0000313" key="2">
    <source>
        <dbReference type="Proteomes" id="UP001469553"/>
    </source>
</evidence>
<comment type="caution">
    <text evidence="1">The sequence shown here is derived from an EMBL/GenBank/DDBJ whole genome shotgun (WGS) entry which is preliminary data.</text>
</comment>
<reference evidence="1 2" key="1">
    <citation type="submission" date="2021-06" db="EMBL/GenBank/DDBJ databases">
        <authorList>
            <person name="Palmer J.M."/>
        </authorList>
    </citation>
    <scope>NUCLEOTIDE SEQUENCE [LARGE SCALE GENOMIC DNA]</scope>
    <source>
        <strain evidence="1 2">AS_MEX2019</strain>
        <tissue evidence="1">Muscle</tissue>
    </source>
</reference>
<dbReference type="Proteomes" id="UP001469553">
    <property type="component" value="Unassembled WGS sequence"/>
</dbReference>
<accession>A0ABV0ZAJ2</accession>
<protein>
    <submittedName>
        <fullName evidence="1">Uncharacterized protein</fullName>
    </submittedName>
</protein>
<keyword evidence="2" id="KW-1185">Reference proteome</keyword>
<proteinExistence type="predicted"/>
<sequence>MNLCLSKDMSAAIKPDLTHSCTQTCLRMHKQKHVHNYKLSLYLKSLFDAFFPPINCASSKPSLTTQTEHPSSVKRHTDCPPPQASLGSFLLLHRQKHECLLITILKLMMF</sequence>